<dbReference type="AlphaFoldDB" id="A0A160TMC1"/>
<reference evidence="2" key="1">
    <citation type="submission" date="2015-10" db="EMBL/GenBank/DDBJ databases">
        <authorList>
            <person name="Gilbert D.G."/>
        </authorList>
    </citation>
    <scope>NUCLEOTIDE SEQUENCE</scope>
</reference>
<organism evidence="2">
    <name type="scientific">hydrothermal vent metagenome</name>
    <dbReference type="NCBI Taxonomy" id="652676"/>
    <lineage>
        <taxon>unclassified sequences</taxon>
        <taxon>metagenomes</taxon>
        <taxon>ecological metagenomes</taxon>
    </lineage>
</organism>
<gene>
    <name evidence="2" type="ORF">MGWOODY_Smn1926</name>
</gene>
<accession>A0A160TMC1</accession>
<evidence type="ECO:0000313" key="2">
    <source>
        <dbReference type="EMBL" id="CUS44599.1"/>
    </source>
</evidence>
<evidence type="ECO:0000256" key="1">
    <source>
        <dbReference type="SAM" id="Phobius"/>
    </source>
</evidence>
<feature type="transmembrane region" description="Helical" evidence="1">
    <location>
        <begin position="85"/>
        <end position="108"/>
    </location>
</feature>
<sequence>MKKNSLILIILGLLLLAVGTSMQFGGTAPKADPALVQRCQEQARERGMDAATAAQCENTAFATALTATDADAAARAISTANGSEIGGTMVAMFLIGLGLILTIGGVIARRAQRR</sequence>
<dbReference type="EMBL" id="CZQE01000161">
    <property type="protein sequence ID" value="CUS44599.1"/>
    <property type="molecule type" value="Genomic_DNA"/>
</dbReference>
<proteinExistence type="predicted"/>
<keyword evidence="1" id="KW-0812">Transmembrane</keyword>
<keyword evidence="1" id="KW-0472">Membrane</keyword>
<keyword evidence="1" id="KW-1133">Transmembrane helix</keyword>
<name>A0A160TMC1_9ZZZZ</name>
<protein>
    <submittedName>
        <fullName evidence="2">Uncharacterized protein</fullName>
    </submittedName>
</protein>